<dbReference type="AlphaFoldDB" id="A0A0E9W419"/>
<reference evidence="1" key="2">
    <citation type="journal article" date="2015" name="Fish Shellfish Immunol.">
        <title>Early steps in the European eel (Anguilla anguilla)-Vibrio vulnificus interaction in the gills: Role of the RtxA13 toxin.</title>
        <authorList>
            <person name="Callol A."/>
            <person name="Pajuelo D."/>
            <person name="Ebbesson L."/>
            <person name="Teles M."/>
            <person name="MacKenzie S."/>
            <person name="Amaro C."/>
        </authorList>
    </citation>
    <scope>NUCLEOTIDE SEQUENCE</scope>
</reference>
<evidence type="ECO:0000313" key="1">
    <source>
        <dbReference type="EMBL" id="JAH84305.1"/>
    </source>
</evidence>
<protein>
    <submittedName>
        <fullName evidence="1">Uncharacterized protein</fullName>
    </submittedName>
</protein>
<dbReference type="EMBL" id="GBXM01024272">
    <property type="protein sequence ID" value="JAH84305.1"/>
    <property type="molecule type" value="Transcribed_RNA"/>
</dbReference>
<organism evidence="1">
    <name type="scientific">Anguilla anguilla</name>
    <name type="common">European freshwater eel</name>
    <name type="synonym">Muraena anguilla</name>
    <dbReference type="NCBI Taxonomy" id="7936"/>
    <lineage>
        <taxon>Eukaryota</taxon>
        <taxon>Metazoa</taxon>
        <taxon>Chordata</taxon>
        <taxon>Craniata</taxon>
        <taxon>Vertebrata</taxon>
        <taxon>Euteleostomi</taxon>
        <taxon>Actinopterygii</taxon>
        <taxon>Neopterygii</taxon>
        <taxon>Teleostei</taxon>
        <taxon>Anguilliformes</taxon>
        <taxon>Anguillidae</taxon>
        <taxon>Anguilla</taxon>
    </lineage>
</organism>
<accession>A0A0E9W419</accession>
<sequence length="27" mass="3272">MPVLLWKNVTQWKEYSTATWMKRCGLT</sequence>
<name>A0A0E9W419_ANGAN</name>
<proteinExistence type="predicted"/>
<reference evidence="1" key="1">
    <citation type="submission" date="2014-11" db="EMBL/GenBank/DDBJ databases">
        <authorList>
            <person name="Amaro Gonzalez C."/>
        </authorList>
    </citation>
    <scope>NUCLEOTIDE SEQUENCE</scope>
</reference>